<protein>
    <recommendedName>
        <fullName evidence="4">Rap1a immunity protein domain-containing protein</fullName>
    </recommendedName>
</protein>
<keyword evidence="3" id="KW-1185">Reference proteome</keyword>
<dbReference type="EMBL" id="SNZB01000014">
    <property type="protein sequence ID" value="TDR14624.1"/>
    <property type="molecule type" value="Genomic_DNA"/>
</dbReference>
<feature type="chain" id="PRO_5020602032" description="Rap1a immunity protein domain-containing protein" evidence="1">
    <location>
        <begin position="22"/>
        <end position="108"/>
    </location>
</feature>
<dbReference type="AlphaFoldDB" id="A0A4R6XAU3"/>
<evidence type="ECO:0000313" key="2">
    <source>
        <dbReference type="EMBL" id="TDR14624.1"/>
    </source>
</evidence>
<keyword evidence="1" id="KW-0732">Signal</keyword>
<gene>
    <name evidence="2" type="ORF">C8D91_2958</name>
</gene>
<dbReference type="Proteomes" id="UP000295724">
    <property type="component" value="Unassembled WGS sequence"/>
</dbReference>
<organism evidence="2 3">
    <name type="scientific">Marinicella litoralis</name>
    <dbReference type="NCBI Taxonomy" id="644220"/>
    <lineage>
        <taxon>Bacteria</taxon>
        <taxon>Pseudomonadati</taxon>
        <taxon>Pseudomonadota</taxon>
        <taxon>Gammaproteobacteria</taxon>
        <taxon>Lysobacterales</taxon>
        <taxon>Marinicellaceae</taxon>
        <taxon>Marinicella</taxon>
    </lineage>
</organism>
<accession>A0A4R6XAU3</accession>
<name>A0A4R6XAU3_9GAMM</name>
<reference evidence="2 3" key="1">
    <citation type="submission" date="2019-03" db="EMBL/GenBank/DDBJ databases">
        <title>Genomic Encyclopedia of Type Strains, Phase IV (KMG-IV): sequencing the most valuable type-strain genomes for metagenomic binning, comparative biology and taxonomic classification.</title>
        <authorList>
            <person name="Goeker M."/>
        </authorList>
    </citation>
    <scope>NUCLEOTIDE SEQUENCE [LARGE SCALE GENOMIC DNA]</scope>
    <source>
        <strain evidence="2 3">DSM 25488</strain>
    </source>
</reference>
<sequence length="108" mass="12119">MNLLKLICMLVSLFVINLCMAETTKNMTLTLEELFQKDKSYQLAYIQGVIDVELIVMKEDGSFARDSICLLKWAEETAHSEMSKLSKENGKLWSAAASIIIASHNSCN</sequence>
<evidence type="ECO:0000256" key="1">
    <source>
        <dbReference type="SAM" id="SignalP"/>
    </source>
</evidence>
<feature type="signal peptide" evidence="1">
    <location>
        <begin position="1"/>
        <end position="21"/>
    </location>
</feature>
<evidence type="ECO:0008006" key="4">
    <source>
        <dbReference type="Google" id="ProtNLM"/>
    </source>
</evidence>
<evidence type="ECO:0000313" key="3">
    <source>
        <dbReference type="Proteomes" id="UP000295724"/>
    </source>
</evidence>
<dbReference type="RefSeq" id="WP_133566570.1">
    <property type="nucleotide sequence ID" value="NZ_SNZB01000014.1"/>
</dbReference>
<comment type="caution">
    <text evidence="2">The sequence shown here is derived from an EMBL/GenBank/DDBJ whole genome shotgun (WGS) entry which is preliminary data.</text>
</comment>
<proteinExistence type="predicted"/>